<reference evidence="1" key="1">
    <citation type="submission" date="2015-10" db="EMBL/GenBank/DDBJ databases">
        <authorList>
            <person name="Gilbert D.G."/>
        </authorList>
    </citation>
    <scope>NUCLEOTIDE SEQUENCE</scope>
    <source>
        <strain evidence="1">Phyl III-seqv23</strain>
    </source>
</reference>
<dbReference type="AlphaFoldDB" id="A0A0S4TST0"/>
<accession>A0A0S4TST0</accession>
<protein>
    <submittedName>
        <fullName evidence="1">Uncharacterized protein</fullName>
    </submittedName>
</protein>
<organism evidence="1">
    <name type="scientific">Ralstonia solanacearum</name>
    <name type="common">Pseudomonas solanacearum</name>
    <dbReference type="NCBI Taxonomy" id="305"/>
    <lineage>
        <taxon>Bacteria</taxon>
        <taxon>Pseudomonadati</taxon>
        <taxon>Pseudomonadota</taxon>
        <taxon>Betaproteobacteria</taxon>
        <taxon>Burkholderiales</taxon>
        <taxon>Burkholderiaceae</taxon>
        <taxon>Ralstonia</taxon>
        <taxon>Ralstonia solanacearum species complex</taxon>
    </lineage>
</organism>
<evidence type="ECO:0000313" key="1">
    <source>
        <dbReference type="EMBL" id="CUV13096.1"/>
    </source>
</evidence>
<gene>
    <name evidence="1" type="ORF">RUN39_v1_510015</name>
</gene>
<sequence>MNVDAEPIPRKLCRNLCQLIGATIIAVKNHRSQYFSSDRFFDSGRKVNCSTWIEALCLNHCKVGSIGEPLHPQCSSQG</sequence>
<dbReference type="EMBL" id="LN899819">
    <property type="protein sequence ID" value="CUV13096.1"/>
    <property type="molecule type" value="Genomic_DNA"/>
</dbReference>
<name>A0A0S4TST0_RALSL</name>
<proteinExistence type="predicted"/>